<name>A0A8S5RCR3_9VIRU</name>
<proteinExistence type="predicted"/>
<organism evidence="1">
    <name type="scientific">virus sp. ctmTa7</name>
    <dbReference type="NCBI Taxonomy" id="2828255"/>
    <lineage>
        <taxon>Viruses</taxon>
    </lineage>
</organism>
<dbReference type="EMBL" id="BK059091">
    <property type="protein sequence ID" value="DAE28861.1"/>
    <property type="molecule type" value="Genomic_DNA"/>
</dbReference>
<sequence length="408" mass="47542">MPSFEDMQRKYTSVGTIGQQLKIMADEVMQETMDNDPQTKQAYLYDYYHDDQVELEYGYNPALSETKIPIKVKFIVKSYKTFAKDDVDYHIMFEPDAWNSMNFKPNWFETNYQKLGIHFPVGLYCDIPDDRGVYHKWLVVYEEPANQFPKFGILKCNHRFMWIEKDGTKKVKHKVWGINATQNSYTSGVWRDYRFQSYDDQGKFFLPWNPISSTLRHNTRIIISMLQKNPWAYIITKVNDTATKGMVEVTVKQDKFEPEHDYVQLDPSAPDYGDMYADLLEDTVTATEKDEVKGVNLHGYQLSIQAKNNLVKLNSVKILEAHITDGNDKDITSKCNDMECKWEIKLDNDETGILSTPLLSFDTDYMTKNKFKCKFKFLGDEKYLSQNLTVKCIVGKLESNIILDITAL</sequence>
<evidence type="ECO:0000313" key="1">
    <source>
        <dbReference type="EMBL" id="DAE28861.1"/>
    </source>
</evidence>
<reference evidence="1" key="1">
    <citation type="journal article" date="2021" name="Proc. Natl. Acad. Sci. U.S.A.">
        <title>A Catalog of Tens of Thousands of Viruses from Human Metagenomes Reveals Hidden Associations with Chronic Diseases.</title>
        <authorList>
            <person name="Tisza M.J."/>
            <person name="Buck C.B."/>
        </authorList>
    </citation>
    <scope>NUCLEOTIDE SEQUENCE</scope>
    <source>
        <strain evidence="1">CtmTa7</strain>
    </source>
</reference>
<accession>A0A8S5RCR3</accession>
<protein>
    <submittedName>
        <fullName evidence="1">Uncharacterized protein</fullName>
    </submittedName>
</protein>